<evidence type="ECO:0000313" key="1">
    <source>
        <dbReference type="EMBL" id="KAJ4967595.1"/>
    </source>
</evidence>
<evidence type="ECO:0000313" key="2">
    <source>
        <dbReference type="Proteomes" id="UP001141806"/>
    </source>
</evidence>
<dbReference type="EMBL" id="JAMYWD010000007">
    <property type="protein sequence ID" value="KAJ4967595.1"/>
    <property type="molecule type" value="Genomic_DNA"/>
</dbReference>
<keyword evidence="2" id="KW-1185">Reference proteome</keyword>
<dbReference type="AlphaFoldDB" id="A0A9Q0KBW1"/>
<sequence length="119" mass="13778">MPCICDCGLLFQFSFLFRPSLFRFCQDLFLSELMQIKVLGEQLFFGFGDGLLPRLIRALAKQHTDNYERSQQRTRQCLQIRKKLKLQILLPHGVLDRDTGDGIGAWIGHRSSVARHDLK</sequence>
<dbReference type="Proteomes" id="UP001141806">
    <property type="component" value="Unassembled WGS sequence"/>
</dbReference>
<comment type="caution">
    <text evidence="1">The sequence shown here is derived from an EMBL/GenBank/DDBJ whole genome shotgun (WGS) entry which is preliminary data.</text>
</comment>
<proteinExistence type="predicted"/>
<accession>A0A9Q0KBW1</accession>
<organism evidence="1 2">
    <name type="scientific">Protea cynaroides</name>
    <dbReference type="NCBI Taxonomy" id="273540"/>
    <lineage>
        <taxon>Eukaryota</taxon>
        <taxon>Viridiplantae</taxon>
        <taxon>Streptophyta</taxon>
        <taxon>Embryophyta</taxon>
        <taxon>Tracheophyta</taxon>
        <taxon>Spermatophyta</taxon>
        <taxon>Magnoliopsida</taxon>
        <taxon>Proteales</taxon>
        <taxon>Proteaceae</taxon>
        <taxon>Protea</taxon>
    </lineage>
</organism>
<name>A0A9Q0KBW1_9MAGN</name>
<gene>
    <name evidence="1" type="ORF">NE237_019444</name>
</gene>
<reference evidence="1" key="1">
    <citation type="journal article" date="2023" name="Plant J.">
        <title>The genome of the king protea, Protea cynaroides.</title>
        <authorList>
            <person name="Chang J."/>
            <person name="Duong T.A."/>
            <person name="Schoeman C."/>
            <person name="Ma X."/>
            <person name="Roodt D."/>
            <person name="Barker N."/>
            <person name="Li Z."/>
            <person name="Van de Peer Y."/>
            <person name="Mizrachi E."/>
        </authorList>
    </citation>
    <scope>NUCLEOTIDE SEQUENCE</scope>
    <source>
        <tissue evidence="1">Young leaves</tissue>
    </source>
</reference>
<protein>
    <submittedName>
        <fullName evidence="1">Uncharacterized protein</fullName>
    </submittedName>
</protein>